<keyword evidence="5 6" id="KW-0472">Membrane</keyword>
<evidence type="ECO:0000313" key="7">
    <source>
        <dbReference type="EMBL" id="QSE77111.1"/>
    </source>
</evidence>
<dbReference type="PANTHER" id="PTHR21716:SF62">
    <property type="entry name" value="TRANSPORT PROTEIN YDBI-RELATED"/>
    <property type="match status" value="1"/>
</dbReference>
<comment type="subcellular location">
    <subcellularLocation>
        <location evidence="1">Membrane</location>
        <topology evidence="1">Multi-pass membrane protein</topology>
    </subcellularLocation>
</comment>
<keyword evidence="8" id="KW-1185">Reference proteome</keyword>
<feature type="transmembrane region" description="Helical" evidence="6">
    <location>
        <begin position="136"/>
        <end position="162"/>
    </location>
</feature>
<name>A0AA45QS62_9LACT</name>
<organism evidence="7 8">
    <name type="scientific">Lactococcus taiwanensis</name>
    <dbReference type="NCBI Taxonomy" id="1151742"/>
    <lineage>
        <taxon>Bacteria</taxon>
        <taxon>Bacillati</taxon>
        <taxon>Bacillota</taxon>
        <taxon>Bacilli</taxon>
        <taxon>Lactobacillales</taxon>
        <taxon>Streptococcaceae</taxon>
        <taxon>Lactococcus</taxon>
    </lineage>
</organism>
<dbReference type="GO" id="GO:0055085">
    <property type="term" value="P:transmembrane transport"/>
    <property type="evidence" value="ECO:0007669"/>
    <property type="project" value="TreeGrafter"/>
</dbReference>
<dbReference type="RefSeq" id="WP_075524899.1">
    <property type="nucleotide sequence ID" value="NZ_BNDT01000002.1"/>
</dbReference>
<evidence type="ECO:0000256" key="4">
    <source>
        <dbReference type="ARBA" id="ARBA00022989"/>
    </source>
</evidence>
<sequence length="343" mass="39374">MKFYQKFIENEKLRRWIVLLLMIALIYFLRSILPLVLLTFIFSYLAYRFVNFVKVKTKLSEKLIAPLLYGSILVLIYLGITQYLPVLIKEITHLVNAVAKFYQVNNQTDSEFMSMIYQFLKEYNLMGKLQTGMLTIMSYVTSFGKGLMIFAFAFLMSFFFTIDRKETNRFSNLFLESDLAWFFEDIHYLAKKFVRSFGVVIETQFIIALVNTGLTVLVLSALKFPELFSLGVMIFVLSLIPVAGVLISCIPLTVIAYSVGGLKDVLIILSMILLIHALESYVLNPRLMSQKTKVPIFYTFIILFLGEHFFGVWGLLTGIPLFNFALDLLNVKALPLTPKLPPK</sequence>
<evidence type="ECO:0000256" key="3">
    <source>
        <dbReference type="ARBA" id="ARBA00022692"/>
    </source>
</evidence>
<dbReference type="EMBL" id="CP070872">
    <property type="protein sequence ID" value="QSE77111.1"/>
    <property type="molecule type" value="Genomic_DNA"/>
</dbReference>
<protein>
    <submittedName>
        <fullName evidence="7">AI-2E family transporter</fullName>
    </submittedName>
</protein>
<evidence type="ECO:0000256" key="6">
    <source>
        <dbReference type="SAM" id="Phobius"/>
    </source>
</evidence>
<evidence type="ECO:0000256" key="5">
    <source>
        <dbReference type="ARBA" id="ARBA00023136"/>
    </source>
</evidence>
<feature type="transmembrane region" description="Helical" evidence="6">
    <location>
        <begin position="67"/>
        <end position="88"/>
    </location>
</feature>
<dbReference type="GO" id="GO:0016020">
    <property type="term" value="C:membrane"/>
    <property type="evidence" value="ECO:0007669"/>
    <property type="project" value="UniProtKB-SubCell"/>
</dbReference>
<feature type="transmembrane region" description="Helical" evidence="6">
    <location>
        <begin position="265"/>
        <end position="284"/>
    </location>
</feature>
<evidence type="ECO:0000313" key="8">
    <source>
        <dbReference type="Proteomes" id="UP000663608"/>
    </source>
</evidence>
<comment type="similarity">
    <text evidence="2">Belongs to the autoinducer-2 exporter (AI-2E) (TC 2.A.86) family.</text>
</comment>
<feature type="transmembrane region" description="Helical" evidence="6">
    <location>
        <begin position="16"/>
        <end position="47"/>
    </location>
</feature>
<reference evidence="7 8" key="1">
    <citation type="submission" date="2021-02" db="EMBL/GenBank/DDBJ databases">
        <title>Complete genome sequence of Lactococcus lactis strain K_LL004.</title>
        <authorList>
            <person name="Kim H.B."/>
        </authorList>
    </citation>
    <scope>NUCLEOTIDE SEQUENCE [LARGE SCALE GENOMIC DNA]</scope>
    <source>
        <strain evidence="7 8">K_LL004</strain>
    </source>
</reference>
<evidence type="ECO:0000256" key="1">
    <source>
        <dbReference type="ARBA" id="ARBA00004141"/>
    </source>
</evidence>
<keyword evidence="3 6" id="KW-0812">Transmembrane</keyword>
<dbReference type="AlphaFoldDB" id="A0AA45QS62"/>
<proteinExistence type="inferred from homology"/>
<dbReference type="Proteomes" id="UP000663608">
    <property type="component" value="Chromosome"/>
</dbReference>
<dbReference type="KEGG" id="lti:JW886_02290"/>
<gene>
    <name evidence="7" type="ORF">JW886_02290</name>
</gene>
<feature type="transmembrane region" description="Helical" evidence="6">
    <location>
        <begin position="234"/>
        <end position="259"/>
    </location>
</feature>
<keyword evidence="4 6" id="KW-1133">Transmembrane helix</keyword>
<dbReference type="Pfam" id="PF01594">
    <property type="entry name" value="AI-2E_transport"/>
    <property type="match status" value="1"/>
</dbReference>
<feature type="transmembrane region" description="Helical" evidence="6">
    <location>
        <begin position="205"/>
        <end position="222"/>
    </location>
</feature>
<feature type="transmembrane region" description="Helical" evidence="6">
    <location>
        <begin position="296"/>
        <end position="316"/>
    </location>
</feature>
<dbReference type="InterPro" id="IPR002549">
    <property type="entry name" value="AI-2E-like"/>
</dbReference>
<dbReference type="PANTHER" id="PTHR21716">
    <property type="entry name" value="TRANSMEMBRANE PROTEIN"/>
    <property type="match status" value="1"/>
</dbReference>
<accession>A0AA45QS62</accession>
<evidence type="ECO:0000256" key="2">
    <source>
        <dbReference type="ARBA" id="ARBA00009773"/>
    </source>
</evidence>